<dbReference type="EMBL" id="CAEZWJ010000006">
    <property type="protein sequence ID" value="CAB4647085.1"/>
    <property type="molecule type" value="Genomic_DNA"/>
</dbReference>
<dbReference type="CDD" id="cd00555">
    <property type="entry name" value="Maf"/>
    <property type="match status" value="1"/>
</dbReference>
<dbReference type="Gene3D" id="3.90.950.10">
    <property type="match status" value="1"/>
</dbReference>
<dbReference type="AlphaFoldDB" id="A0A6J6KFZ9"/>
<dbReference type="SUPFAM" id="SSF52972">
    <property type="entry name" value="ITPase-like"/>
    <property type="match status" value="1"/>
</dbReference>
<sequence>MVADQHNLHVVLASRSPRRIELITQLGITADVVPADIDETPLAGEEPAQYVKRLASSKARAVQERLATDALVLGADTTVDLDGIIFGQPVDESEARRMLKALSARTHRVHTGVAVVGPERSESLVVTSMVTFEPVTDSLLDWYIGTGEWQGKAGSYAIQGLGGTLVASTRGSMSNIIGLPLQETARLLGLGC</sequence>
<dbReference type="PANTHER" id="PTHR43213">
    <property type="entry name" value="BIFUNCTIONAL DTTP/UTP PYROPHOSPHATASE/METHYLTRANSFERASE PROTEIN-RELATED"/>
    <property type="match status" value="1"/>
</dbReference>
<evidence type="ECO:0000256" key="2">
    <source>
        <dbReference type="ARBA" id="ARBA00022801"/>
    </source>
</evidence>
<reference evidence="3" key="1">
    <citation type="submission" date="2020-05" db="EMBL/GenBank/DDBJ databases">
        <authorList>
            <person name="Chiriac C."/>
            <person name="Salcher M."/>
            <person name="Ghai R."/>
            <person name="Kavagutti S V."/>
        </authorList>
    </citation>
    <scope>NUCLEOTIDE SEQUENCE</scope>
</reference>
<keyword evidence="2" id="KW-0378">Hydrolase</keyword>
<dbReference type="PIRSF" id="PIRSF006305">
    <property type="entry name" value="Maf"/>
    <property type="match status" value="1"/>
</dbReference>
<evidence type="ECO:0000256" key="1">
    <source>
        <dbReference type="ARBA" id="ARBA00001968"/>
    </source>
</evidence>
<protein>
    <submittedName>
        <fullName evidence="3">Unannotated protein</fullName>
    </submittedName>
</protein>
<name>A0A6J6KFZ9_9ZZZZ</name>
<dbReference type="InterPro" id="IPR029001">
    <property type="entry name" value="ITPase-like_fam"/>
</dbReference>
<proteinExistence type="inferred from homology"/>
<dbReference type="GO" id="GO:0047429">
    <property type="term" value="F:nucleoside triphosphate diphosphatase activity"/>
    <property type="evidence" value="ECO:0007669"/>
    <property type="project" value="InterPro"/>
</dbReference>
<organism evidence="3">
    <name type="scientific">freshwater metagenome</name>
    <dbReference type="NCBI Taxonomy" id="449393"/>
    <lineage>
        <taxon>unclassified sequences</taxon>
        <taxon>metagenomes</taxon>
        <taxon>ecological metagenomes</taxon>
    </lineage>
</organism>
<dbReference type="HAMAP" id="MF_00528">
    <property type="entry name" value="Maf"/>
    <property type="match status" value="1"/>
</dbReference>
<gene>
    <name evidence="3" type="ORF">UFOPK2214_00319</name>
</gene>
<dbReference type="Pfam" id="PF02545">
    <property type="entry name" value="Maf"/>
    <property type="match status" value="1"/>
</dbReference>
<dbReference type="PANTHER" id="PTHR43213:SF5">
    <property type="entry name" value="BIFUNCTIONAL DTTP_UTP PYROPHOSPHATASE_METHYLTRANSFERASE PROTEIN-RELATED"/>
    <property type="match status" value="1"/>
</dbReference>
<accession>A0A6J6KFZ9</accession>
<evidence type="ECO:0000313" key="3">
    <source>
        <dbReference type="EMBL" id="CAB4647085.1"/>
    </source>
</evidence>
<dbReference type="InterPro" id="IPR003697">
    <property type="entry name" value="Maf-like"/>
</dbReference>
<comment type="cofactor">
    <cofactor evidence="1">
        <name>a divalent metal cation</name>
        <dbReference type="ChEBI" id="CHEBI:60240"/>
    </cofactor>
</comment>
<dbReference type="NCBIfam" id="TIGR00172">
    <property type="entry name" value="maf"/>
    <property type="match status" value="1"/>
</dbReference>